<reference evidence="6 7" key="1">
    <citation type="submission" date="2010-03" db="EMBL/GenBank/DDBJ databases">
        <title>The Genome Sequence of Lactobacillus gasseri strain SV-16A-US.</title>
        <authorList>
            <consortium name="The Broad Institute Genome Sequencing Platform"/>
            <person name="Ward D."/>
            <person name="Earl A."/>
            <person name="Feldgarden M."/>
            <person name="Gevers D."/>
            <person name="Young S.K."/>
            <person name="Zeng Q."/>
            <person name="Koehrsen M."/>
            <person name="Alvarado L."/>
            <person name="Berlin A."/>
            <person name="Bochicchio J."/>
            <person name="Borenstein D."/>
            <person name="Chapman S.B."/>
            <person name="Chen Z."/>
            <person name="Engels R."/>
            <person name="Freedman E."/>
            <person name="Gellesch M."/>
            <person name="Goldberg J."/>
            <person name="Griggs A."/>
            <person name="Gujja S."/>
            <person name="Heilman E."/>
            <person name="Heiman D."/>
            <person name="Hepburn T."/>
            <person name="Howarth C."/>
            <person name="Jen D."/>
            <person name="Larson L."/>
            <person name="Mehta T."/>
            <person name="Park D."/>
            <person name="Pearson M."/>
            <person name="Roberts A."/>
            <person name="Saif S."/>
            <person name="Shea T."/>
            <person name="Shenoy N."/>
            <person name="Sisk P."/>
            <person name="Stolte C."/>
            <person name="Sykes S."/>
            <person name="Thomson T."/>
            <person name="Walk T."/>
            <person name="White J."/>
            <person name="Yandava C."/>
            <person name="Liu Y."/>
            <person name="Xu Q."/>
            <person name="Haas B."/>
            <person name="Nusbaum C."/>
            <person name="Birren B."/>
        </authorList>
    </citation>
    <scope>NUCLEOTIDE SEQUENCE [LARGE SCALE GENOMIC DNA]</scope>
    <source>
        <strain evidence="6 7">SV-16A-US</strain>
    </source>
</reference>
<evidence type="ECO:0000256" key="1">
    <source>
        <dbReference type="ARBA" id="ARBA00008857"/>
    </source>
</evidence>
<dbReference type="Gene3D" id="1.10.150.130">
    <property type="match status" value="1"/>
</dbReference>
<dbReference type="PANTHER" id="PTHR30629:SF2">
    <property type="entry name" value="PROPHAGE INTEGRASE INTS-RELATED"/>
    <property type="match status" value="1"/>
</dbReference>
<dbReference type="SUPFAM" id="SSF56349">
    <property type="entry name" value="DNA breaking-rejoining enzymes"/>
    <property type="match status" value="1"/>
</dbReference>
<comment type="similarity">
    <text evidence="1">Belongs to the 'phage' integrase family.</text>
</comment>
<evidence type="ECO:0000256" key="3">
    <source>
        <dbReference type="ARBA" id="ARBA00023125"/>
    </source>
</evidence>
<name>A0AB34NZ79_LACGS</name>
<sequence length="384" mass="45043">MSRKIIKYTNKDGKSLYKFQIYVGRRETTGTPIYVRKRGFEYYREAKEAYKEICDQIKKGTYDSKKRKRYKVSDLVDLWLRGYKNTVRNSTYASTLGIINNHILPDLGTYYLDQLQSAKCIEVVNGWAEIAPKSVKKFMIYANKILDKGVEWQMLQQNPMKYVDCPKIKKNKLDFTDFYSKEELEKFLEEAKKSQPYKIFAFFRLLAYAGIRRGEALALTWGDIDFKTNILSINKTVAQGEKNKLMIDNPKSESGFRDIPLDSQTMAILEEWRKKQREEMFKLGYNTDHQEQLVFPNESNGLYQPSRVAEWDRKISESGELRYIKPHGFRHTHATLLLEAGVTMQDIKKRLGHSNISITMDTYAHVTKARDYKTVGMFEQFMSR</sequence>
<organism evidence="6 7">
    <name type="scientific">Lactobacillus gasseri SV-16A-US</name>
    <dbReference type="NCBI Taxonomy" id="575604"/>
    <lineage>
        <taxon>Bacteria</taxon>
        <taxon>Bacillati</taxon>
        <taxon>Bacillota</taxon>
        <taxon>Bacilli</taxon>
        <taxon>Lactobacillales</taxon>
        <taxon>Lactobacillaceae</taxon>
        <taxon>Lactobacillus</taxon>
    </lineage>
</organism>
<dbReference type="GO" id="GO:0003677">
    <property type="term" value="F:DNA binding"/>
    <property type="evidence" value="ECO:0007669"/>
    <property type="project" value="UniProtKB-KW"/>
</dbReference>
<gene>
    <name evidence="6" type="ORF">HMPREF5175_01250</name>
</gene>
<dbReference type="Gene3D" id="1.10.443.10">
    <property type="entry name" value="Intergrase catalytic core"/>
    <property type="match status" value="1"/>
</dbReference>
<dbReference type="InterPro" id="IPR050808">
    <property type="entry name" value="Phage_Integrase"/>
</dbReference>
<dbReference type="Pfam" id="PF14657">
    <property type="entry name" value="Arm-DNA-bind_4"/>
    <property type="match status" value="1"/>
</dbReference>
<keyword evidence="3" id="KW-0238">DNA-binding</keyword>
<dbReference type="GO" id="GO:0006310">
    <property type="term" value="P:DNA recombination"/>
    <property type="evidence" value="ECO:0007669"/>
    <property type="project" value="UniProtKB-KW"/>
</dbReference>
<proteinExistence type="inferred from homology"/>
<evidence type="ECO:0000256" key="4">
    <source>
        <dbReference type="ARBA" id="ARBA00023172"/>
    </source>
</evidence>
<dbReference type="AlphaFoldDB" id="A0AB34NZ79"/>
<dbReference type="InterPro" id="IPR013762">
    <property type="entry name" value="Integrase-like_cat_sf"/>
</dbReference>
<evidence type="ECO:0000313" key="6">
    <source>
        <dbReference type="EMBL" id="KFL96773.1"/>
    </source>
</evidence>
<dbReference type="Pfam" id="PF00589">
    <property type="entry name" value="Phage_integrase"/>
    <property type="match status" value="1"/>
</dbReference>
<dbReference type="PANTHER" id="PTHR30629">
    <property type="entry name" value="PROPHAGE INTEGRASE"/>
    <property type="match status" value="1"/>
</dbReference>
<evidence type="ECO:0000259" key="5">
    <source>
        <dbReference type="PROSITE" id="PS51898"/>
    </source>
</evidence>
<dbReference type="EMBL" id="KN050675">
    <property type="protein sequence ID" value="KFL96773.1"/>
    <property type="molecule type" value="Genomic_DNA"/>
</dbReference>
<dbReference type="PROSITE" id="PS51898">
    <property type="entry name" value="TYR_RECOMBINASE"/>
    <property type="match status" value="1"/>
</dbReference>
<accession>A0AB34NZ79</accession>
<dbReference type="InterPro" id="IPR011010">
    <property type="entry name" value="DNA_brk_join_enz"/>
</dbReference>
<dbReference type="Pfam" id="PF14659">
    <property type="entry name" value="Phage_int_SAM_3"/>
    <property type="match status" value="1"/>
</dbReference>
<dbReference type="InterPro" id="IPR002104">
    <property type="entry name" value="Integrase_catalytic"/>
</dbReference>
<keyword evidence="2" id="KW-0229">DNA integration</keyword>
<dbReference type="CDD" id="cd01189">
    <property type="entry name" value="INT_ICEBs1_C_like"/>
    <property type="match status" value="1"/>
</dbReference>
<feature type="domain" description="Tyr recombinase" evidence="5">
    <location>
        <begin position="174"/>
        <end position="376"/>
    </location>
</feature>
<dbReference type="Proteomes" id="UP000030761">
    <property type="component" value="Unassembled WGS sequence"/>
</dbReference>
<dbReference type="InterPro" id="IPR028259">
    <property type="entry name" value="AP2-like_int_N"/>
</dbReference>
<dbReference type="InterPro" id="IPR004107">
    <property type="entry name" value="Integrase_SAM-like_N"/>
</dbReference>
<keyword evidence="4" id="KW-0233">DNA recombination</keyword>
<evidence type="ECO:0000256" key="2">
    <source>
        <dbReference type="ARBA" id="ARBA00022908"/>
    </source>
</evidence>
<protein>
    <submittedName>
        <fullName evidence="6">Toxin-antitoxin system, toxin component, PIN family</fullName>
    </submittedName>
</protein>
<dbReference type="GO" id="GO:0015074">
    <property type="term" value="P:DNA integration"/>
    <property type="evidence" value="ECO:0007669"/>
    <property type="project" value="UniProtKB-KW"/>
</dbReference>
<dbReference type="InterPro" id="IPR010998">
    <property type="entry name" value="Integrase_recombinase_N"/>
</dbReference>
<evidence type="ECO:0000313" key="7">
    <source>
        <dbReference type="Proteomes" id="UP000030761"/>
    </source>
</evidence>